<dbReference type="FunFam" id="3.30.2180.10:FF:000001">
    <property type="entry name" value="ATP synthase mitochondrial F1 complex assembly factor 2"/>
    <property type="match status" value="1"/>
</dbReference>
<keyword evidence="12" id="KW-1185">Reference proteome</keyword>
<evidence type="ECO:0000256" key="7">
    <source>
        <dbReference type="ARBA" id="ARBA00023186"/>
    </source>
</evidence>
<evidence type="ECO:0000256" key="10">
    <source>
        <dbReference type="ARBA" id="ARBA00072488"/>
    </source>
</evidence>
<evidence type="ECO:0000256" key="3">
    <source>
        <dbReference type="ARBA" id="ARBA00022792"/>
    </source>
</evidence>
<dbReference type="Ensembl" id="ENSGAGT00000010893.1">
    <property type="protein sequence ID" value="ENSGAGP00000009483.1"/>
    <property type="gene ID" value="ENSGAGG00000007498.1"/>
</dbReference>
<keyword evidence="5" id="KW-0496">Mitochondrion</keyword>
<evidence type="ECO:0000313" key="12">
    <source>
        <dbReference type="Proteomes" id="UP000291020"/>
    </source>
</evidence>
<evidence type="ECO:0000256" key="1">
    <source>
        <dbReference type="ARBA" id="ARBA00004637"/>
    </source>
</evidence>
<comment type="subunit">
    <text evidence="9">Interacts with ATP5F1B; involved in the assembly of the F1 component of the mitochondrial ATP synthase (ATPase). Interacts with FMC1.</text>
</comment>
<comment type="function">
    <text evidence="8">Plays a role in the assembly of the F1 component of the mitochondrial ATP synthase (ATPase).</text>
</comment>
<dbReference type="PANTHER" id="PTHR21013:SF10">
    <property type="entry name" value="ATP SYNTHASE MITOCHONDRIAL F1 COMPLEX ASSEMBLY FACTOR 2"/>
    <property type="match status" value="1"/>
</dbReference>
<evidence type="ECO:0000256" key="4">
    <source>
        <dbReference type="ARBA" id="ARBA00022946"/>
    </source>
</evidence>
<keyword evidence="6" id="KW-0472">Membrane</keyword>
<dbReference type="InterPro" id="IPR011419">
    <property type="entry name" value="ATP12_ATP_synth-F1-assembly"/>
</dbReference>
<name>A0A452H4F0_9SAUR</name>
<reference evidence="12" key="1">
    <citation type="journal article" date="2017" name="PLoS ONE">
        <title>The Agassiz's desert tortoise genome provides a resource for the conservation of a threatened species.</title>
        <authorList>
            <person name="Tollis M."/>
            <person name="DeNardo D.F."/>
            <person name="Cornelius J.A."/>
            <person name="Dolby G.A."/>
            <person name="Edwards T."/>
            <person name="Henen B.T."/>
            <person name="Karl A.E."/>
            <person name="Murphy R.W."/>
            <person name="Kusumi K."/>
        </authorList>
    </citation>
    <scope>NUCLEOTIDE SEQUENCE [LARGE SCALE GENOMIC DNA]</scope>
</reference>
<dbReference type="Gene3D" id="1.10.3580.10">
    <property type="entry name" value="ATP12 ATPase"/>
    <property type="match status" value="1"/>
</dbReference>
<comment type="similarity">
    <text evidence="2">Belongs to the ATP12 family.</text>
</comment>
<dbReference type="PANTHER" id="PTHR21013">
    <property type="entry name" value="ATP SYNTHASE MITOCHONDRIAL F1 COMPLEX ASSEMBLY FACTOR 2/ATP12 PROTEIN, MITOCHONDRIAL PRECURSOR"/>
    <property type="match status" value="1"/>
</dbReference>
<evidence type="ECO:0000256" key="6">
    <source>
        <dbReference type="ARBA" id="ARBA00023136"/>
    </source>
</evidence>
<dbReference type="SUPFAM" id="SSF160909">
    <property type="entry name" value="ATP12-like"/>
    <property type="match status" value="1"/>
</dbReference>
<evidence type="ECO:0000313" key="11">
    <source>
        <dbReference type="Ensembl" id="ENSGAGP00000009483.1"/>
    </source>
</evidence>
<keyword evidence="3" id="KW-0999">Mitochondrion inner membrane</keyword>
<dbReference type="AlphaFoldDB" id="A0A452H4F0"/>
<evidence type="ECO:0000256" key="9">
    <source>
        <dbReference type="ARBA" id="ARBA00065339"/>
    </source>
</evidence>
<organism evidence="11 12">
    <name type="scientific">Gopherus agassizii</name>
    <name type="common">Agassiz's desert tortoise</name>
    <dbReference type="NCBI Taxonomy" id="38772"/>
    <lineage>
        <taxon>Eukaryota</taxon>
        <taxon>Metazoa</taxon>
        <taxon>Chordata</taxon>
        <taxon>Craniata</taxon>
        <taxon>Vertebrata</taxon>
        <taxon>Euteleostomi</taxon>
        <taxon>Archelosauria</taxon>
        <taxon>Testudinata</taxon>
        <taxon>Testudines</taxon>
        <taxon>Cryptodira</taxon>
        <taxon>Durocryptodira</taxon>
        <taxon>Testudinoidea</taxon>
        <taxon>Testudinidae</taxon>
        <taxon>Gopherus</taxon>
    </lineage>
</organism>
<dbReference type="Pfam" id="PF07542">
    <property type="entry name" value="ATP12"/>
    <property type="match status" value="1"/>
</dbReference>
<reference evidence="11" key="2">
    <citation type="submission" date="2025-08" db="UniProtKB">
        <authorList>
            <consortium name="Ensembl"/>
        </authorList>
    </citation>
    <scope>IDENTIFICATION</scope>
</reference>
<dbReference type="Gene3D" id="3.30.2180.10">
    <property type="entry name" value="ATP12-like"/>
    <property type="match status" value="1"/>
</dbReference>
<dbReference type="InterPro" id="IPR023335">
    <property type="entry name" value="ATP12_ortho_dom_sf"/>
</dbReference>
<proteinExistence type="inferred from homology"/>
<evidence type="ECO:0000256" key="5">
    <source>
        <dbReference type="ARBA" id="ARBA00023128"/>
    </source>
</evidence>
<accession>A0A452H4F0</accession>
<evidence type="ECO:0000256" key="8">
    <source>
        <dbReference type="ARBA" id="ARBA00054849"/>
    </source>
</evidence>
<dbReference type="InterPro" id="IPR042272">
    <property type="entry name" value="ATP12_ATP_synth-F1-assembly_N"/>
</dbReference>
<dbReference type="FunFam" id="1.10.3580.10:FF:000001">
    <property type="entry name" value="ATP synthase mitochondrial F1 complex assembly factor 2"/>
    <property type="match status" value="1"/>
</dbReference>
<evidence type="ECO:0000256" key="2">
    <source>
        <dbReference type="ARBA" id="ARBA00008231"/>
    </source>
</evidence>
<dbReference type="STRING" id="38772.ENSGAGP00000009483"/>
<keyword evidence="7" id="KW-0143">Chaperone</keyword>
<keyword evidence="4" id="KW-0809">Transit peptide</keyword>
<dbReference type="GO" id="GO:0005743">
    <property type="term" value="C:mitochondrial inner membrane"/>
    <property type="evidence" value="ECO:0007669"/>
    <property type="project" value="UniProtKB-SubCell"/>
</dbReference>
<reference evidence="11" key="3">
    <citation type="submission" date="2025-09" db="UniProtKB">
        <authorList>
            <consortium name="Ensembl"/>
        </authorList>
    </citation>
    <scope>IDENTIFICATION</scope>
</reference>
<protein>
    <recommendedName>
        <fullName evidence="10">ATP synthase mitochondrial F1 complex assembly factor 2</fullName>
    </recommendedName>
</protein>
<sequence>MWRSCQWLFYARPPQTPWLCLTPPVGGPSLSLLGTARTYTPPTERKRFYQNVSISQGEGGFEINLDNRKLKTPQAKLFTVPSEALAIAVATEWDSQQDTIKSYTMHLTTLCNTVLDNPSQRNKDQLIRAAVKFLETDTVCYRVEEPAGLVELQKNEWDPMIEWAEKRYNVEIGSSTSIMGPNIPARTKDTFTSHLASYNMWALQGIEYVITQLKSLILSMGLIDRHIPVEKAVQLSRLEEEYQVNYVPEQPYHSSSDNLSMTSGLPAQTTGHRTACYYRRRSLHQAASGQYGLSVQPLNSHDEQPKAL</sequence>
<dbReference type="GO" id="GO:0033615">
    <property type="term" value="P:mitochondrial proton-transporting ATP synthase complex assembly"/>
    <property type="evidence" value="ECO:0007669"/>
    <property type="project" value="TreeGrafter"/>
</dbReference>
<comment type="subcellular location">
    <subcellularLocation>
        <location evidence="1">Mitochondrion inner membrane</location>
        <topology evidence="1">Peripheral membrane protein</topology>
    </subcellularLocation>
</comment>
<dbReference type="Proteomes" id="UP000291020">
    <property type="component" value="Unassembled WGS sequence"/>
</dbReference>